<reference evidence="2" key="1">
    <citation type="submission" date="2020-10" db="EMBL/GenBank/DDBJ databases">
        <title>De novo genome project of the cellulose decomposer Thermobifida halotolerans type strain.</title>
        <authorList>
            <person name="Nagy I."/>
            <person name="Horvath B."/>
            <person name="Kukolya J."/>
            <person name="Nagy I."/>
            <person name="Orsini M."/>
        </authorList>
    </citation>
    <scope>NUCLEOTIDE SEQUENCE</scope>
    <source>
        <strain evidence="2">DSM 44931</strain>
    </source>
</reference>
<proteinExistence type="predicted"/>
<evidence type="ECO:0000313" key="2">
    <source>
        <dbReference type="EMBL" id="UOE21439.1"/>
    </source>
</evidence>
<keyword evidence="1" id="KW-1133">Transmembrane helix</keyword>
<keyword evidence="3" id="KW-1185">Reference proteome</keyword>
<sequence length="148" mass="15359">MANQAPVPPPRPVPGWLLPTVTGVVGVIVGAAGSALLSFASEAGAPDTFTAAVDECELNYKNSLARIGDEGASLVLDHQGADEAGGLSYAEVNCVLNALEAPDGIVAQMERTTALDGRQSASWDGITASWSYHPDRGLDIVFSLDQQH</sequence>
<name>A0AA97M0B3_9ACTN</name>
<keyword evidence="1" id="KW-0472">Membrane</keyword>
<organism evidence="2 3">
    <name type="scientific">Thermobifida halotolerans</name>
    <dbReference type="NCBI Taxonomy" id="483545"/>
    <lineage>
        <taxon>Bacteria</taxon>
        <taxon>Bacillati</taxon>
        <taxon>Actinomycetota</taxon>
        <taxon>Actinomycetes</taxon>
        <taxon>Streptosporangiales</taxon>
        <taxon>Nocardiopsidaceae</taxon>
        <taxon>Thermobifida</taxon>
    </lineage>
</organism>
<protein>
    <submittedName>
        <fullName evidence="2">Uncharacterized protein</fullName>
    </submittedName>
</protein>
<dbReference type="AlphaFoldDB" id="A0AA97M0B3"/>
<evidence type="ECO:0000313" key="3">
    <source>
        <dbReference type="Proteomes" id="UP000265719"/>
    </source>
</evidence>
<evidence type="ECO:0000256" key="1">
    <source>
        <dbReference type="SAM" id="Phobius"/>
    </source>
</evidence>
<keyword evidence="1" id="KW-0812">Transmembrane</keyword>
<gene>
    <name evidence="2" type="ORF">NI17_010180</name>
</gene>
<dbReference type="EMBL" id="CP063196">
    <property type="protein sequence ID" value="UOE21439.1"/>
    <property type="molecule type" value="Genomic_DNA"/>
</dbReference>
<dbReference type="RefSeq" id="WP_084012836.1">
    <property type="nucleotide sequence ID" value="NZ_CP063196.1"/>
</dbReference>
<accession>A0AA97M0B3</accession>
<dbReference type="Proteomes" id="UP000265719">
    <property type="component" value="Chromosome"/>
</dbReference>
<dbReference type="KEGG" id="thao:NI17_010180"/>
<feature type="transmembrane region" description="Helical" evidence="1">
    <location>
        <begin position="16"/>
        <end position="39"/>
    </location>
</feature>